<feature type="region of interest" description="Disordered" evidence="7">
    <location>
        <begin position="327"/>
        <end position="572"/>
    </location>
</feature>
<dbReference type="InterPro" id="IPR008921">
    <property type="entry name" value="DNA_pol3_clamp-load_cplx_C"/>
</dbReference>
<keyword evidence="4" id="KW-0547">Nucleotide-binding</keyword>
<feature type="compositionally biased region" description="Basic and acidic residues" evidence="7">
    <location>
        <begin position="227"/>
        <end position="249"/>
    </location>
</feature>
<dbReference type="InterPro" id="IPR003959">
    <property type="entry name" value="ATPase_AAA_core"/>
</dbReference>
<feature type="compositionally biased region" description="Acidic residues" evidence="7">
    <location>
        <begin position="486"/>
        <end position="495"/>
    </location>
</feature>
<dbReference type="GeneID" id="10510195"/>
<keyword evidence="3" id="KW-0235">DNA replication</keyword>
<evidence type="ECO:0000313" key="10">
    <source>
        <dbReference type="Proteomes" id="UP000001064"/>
    </source>
</evidence>
<gene>
    <name evidence="9" type="ORF">DICPUDRAFT_96642</name>
</gene>
<feature type="compositionally biased region" description="Low complexity" evidence="7">
    <location>
        <begin position="210"/>
        <end position="221"/>
    </location>
</feature>
<dbReference type="FunFam" id="3.40.50.10190:FF:000001">
    <property type="entry name" value="Replication factor C subunit 1"/>
    <property type="match status" value="1"/>
</dbReference>
<sequence>MAKKSSSPTESSSPKQKSKSSNSSKSKKTAAAAGSADIRSFFTAAPPPKKLSFSDEEEEKPQATTLKPSDSKKDNNKENKDNNISKNNDSNDNNSNNNKSNRLSKLKKLKKETDSSSSEDNDDDYFSFSEEEPSNKKNNNRSKNSTSDKLNNNNDTDTKTKSIVNEKTTPAKSSSTPIKSKKPVSKKIDLTTDEETESSENEKKKRKSSNKSSSSSSNKSSNLKRKEKPESSSEDEKQEEKKRKIKTPEKATTQPQTPTKSTPTKSTPTKSTTTTKTPEKKVEVSDSKQKTPEKKTRVLDNGMEVDEVYLSIKPKKDDIFAENQVSAIPKRASAINKTPEKAPQVSKAPTPIKSPSKAAPKDEEMLDTEEASDTNKNVSSLTTSKSPAKKNKFNDDDIFGSPKQTENQKATTSATTTATKKSDKFNDDDIFGDSPAKNKQSATPIKKTPTKTAKKEKFDDDDIFNSPPESKQKPKSKTNSKFNEDSIFDDEETDSEEMKVDKPAPLSKKLKKAKEEEYADDNTESEETESEEEQDKKFKSKSSSTPSKSASSVPSKPTSAPSKPTPTPGAKSAKQMAFLNFKFGTREPPPNKGKKPLPVGKQNCLARYTFFISGVLDSLERDEAENLIKKYGGNVAKSAVKKLTHMIVGTGAGEQKLEKAKKIRGVVFIDEDGLFEMISKTAPQPIKEETKEEQEEMVSTPPLSSSPPTTAAASKGIAKPTLPIKPSLPLKPNTTATTTTTTSSASSFKPASGLQYAYTPPPQTISMSSIVVPPNISSIPKGHDQLWVEKYKPKDLKDLIGNGSVFEQLSLFLSQWNQKQPKDPNKRNAVLLSGPPGIGKTSAAILLCKLKGFEPIELNASDTRSKSEIERVLKGASDNQNISNFFSAQPTEKKKINAIILDEIDGSSGNSDRGGIAEIIQLIKKSKVPFICICNDYYSNKIKSLKNYCMDLRLKRPTAAQVTTRILQIAKHEDMKVTNYMVEKIFVSTHSDIRQTINTLQMLARSKKSYDNFTIEKAIESKDFDITPFSAVELLFKTSNGDINTQLEYFFSDFSLVPLLVQENYLSITPYGTDRNNLPIEKYSDAADAICDSDEIGRAVGKEMAWQLLPSYGVASSILPAGYVRGTPNVMPLRFPTYLGKYSNASKQQRFVKDLQLHMRSTSNTFSNRDETRLYYVPMLKHYLIEPLVVDGKEGIDKVINIMDEYGLTQDDRDRIIELSTWDKADILSGISAQLKTSFTKKFKAGSHAVYDHSLLTVTKGSGDVNIAEGYEEVEGEESKQLLDDEKDDNEDEDITKSKLIKKSSTSSNTKSKPKAKSTTTTTTTKSSKSKSKK</sequence>
<dbReference type="Pfam" id="PF25361">
    <property type="entry name" value="AAA_lid_RFC1"/>
    <property type="match status" value="1"/>
</dbReference>
<feature type="compositionally biased region" description="Low complexity" evidence="7">
    <location>
        <begin position="84"/>
        <end position="101"/>
    </location>
</feature>
<feature type="compositionally biased region" description="Low complexity" evidence="7">
    <location>
        <begin position="167"/>
        <end position="178"/>
    </location>
</feature>
<name>F0ZA62_DICPU</name>
<feature type="compositionally biased region" description="Polar residues" evidence="7">
    <location>
        <begin position="374"/>
        <end position="386"/>
    </location>
</feature>
<dbReference type="EMBL" id="GL870962">
    <property type="protein sequence ID" value="EGC39144.1"/>
    <property type="molecule type" value="Genomic_DNA"/>
</dbReference>
<evidence type="ECO:0000259" key="8">
    <source>
        <dbReference type="PROSITE" id="PS50172"/>
    </source>
</evidence>
<feature type="compositionally biased region" description="Basic and acidic residues" evidence="7">
    <location>
        <begin position="277"/>
        <end position="298"/>
    </location>
</feature>
<dbReference type="GO" id="GO:0005524">
    <property type="term" value="F:ATP binding"/>
    <property type="evidence" value="ECO:0007669"/>
    <property type="project" value="UniProtKB-UniRule"/>
</dbReference>
<evidence type="ECO:0000256" key="6">
    <source>
        <dbReference type="ARBA" id="ARBA00023242"/>
    </source>
</evidence>
<evidence type="ECO:0000313" key="9">
    <source>
        <dbReference type="EMBL" id="EGC39144.1"/>
    </source>
</evidence>
<dbReference type="Proteomes" id="UP000001064">
    <property type="component" value="Unassembled WGS sequence"/>
</dbReference>
<dbReference type="Gene3D" id="3.40.50.300">
    <property type="entry name" value="P-loop containing nucleotide triphosphate hydrolases"/>
    <property type="match status" value="1"/>
</dbReference>
<dbReference type="PANTHER" id="PTHR23389:SF6">
    <property type="entry name" value="REPLICATION FACTOR C SUBUNIT 1"/>
    <property type="match status" value="1"/>
</dbReference>
<dbReference type="InParanoid" id="F0ZA62"/>
<dbReference type="PROSITE" id="PS50172">
    <property type="entry name" value="BRCT"/>
    <property type="match status" value="1"/>
</dbReference>
<protein>
    <recommendedName>
        <fullName evidence="8">BRCT domain-containing protein</fullName>
    </recommendedName>
</protein>
<feature type="region of interest" description="Disordered" evidence="7">
    <location>
        <begin position="1"/>
        <end position="302"/>
    </location>
</feature>
<feature type="compositionally biased region" description="Low complexity" evidence="7">
    <location>
        <begin position="1"/>
        <end position="36"/>
    </location>
</feature>
<dbReference type="SUPFAM" id="SSF52540">
    <property type="entry name" value="P-loop containing nucleoside triphosphate hydrolases"/>
    <property type="match status" value="1"/>
</dbReference>
<dbReference type="CDD" id="cd00009">
    <property type="entry name" value="AAA"/>
    <property type="match status" value="1"/>
</dbReference>
<dbReference type="SMART" id="SM00292">
    <property type="entry name" value="BRCT"/>
    <property type="match status" value="1"/>
</dbReference>
<dbReference type="GO" id="GO:0003677">
    <property type="term" value="F:DNA binding"/>
    <property type="evidence" value="ECO:0000318"/>
    <property type="project" value="GO_Central"/>
</dbReference>
<dbReference type="GO" id="GO:0003689">
    <property type="term" value="F:DNA clamp loader activity"/>
    <property type="evidence" value="ECO:0007669"/>
    <property type="project" value="UniProtKB-UniRule"/>
</dbReference>
<reference evidence="10" key="1">
    <citation type="journal article" date="2011" name="Genome Biol.">
        <title>Comparative genomics of the social amoebae Dictyostelium discoideum and Dictyostelium purpureum.</title>
        <authorList>
            <consortium name="US DOE Joint Genome Institute (JGI-PGF)"/>
            <person name="Sucgang R."/>
            <person name="Kuo A."/>
            <person name="Tian X."/>
            <person name="Salerno W."/>
            <person name="Parikh A."/>
            <person name="Feasley C.L."/>
            <person name="Dalin E."/>
            <person name="Tu H."/>
            <person name="Huang E."/>
            <person name="Barry K."/>
            <person name="Lindquist E."/>
            <person name="Shapiro H."/>
            <person name="Bruce D."/>
            <person name="Schmutz J."/>
            <person name="Salamov A."/>
            <person name="Fey P."/>
            <person name="Gaudet P."/>
            <person name="Anjard C."/>
            <person name="Babu M.M."/>
            <person name="Basu S."/>
            <person name="Bushmanova Y."/>
            <person name="van der Wel H."/>
            <person name="Katoh-Kurasawa M."/>
            <person name="Dinh C."/>
            <person name="Coutinho P.M."/>
            <person name="Saito T."/>
            <person name="Elias M."/>
            <person name="Schaap P."/>
            <person name="Kay R.R."/>
            <person name="Henrissat B."/>
            <person name="Eichinger L."/>
            <person name="Rivero F."/>
            <person name="Putnam N.H."/>
            <person name="West C.M."/>
            <person name="Loomis W.F."/>
            <person name="Chisholm R.L."/>
            <person name="Shaulsky G."/>
            <person name="Strassmann J.E."/>
            <person name="Queller D.C."/>
            <person name="Kuspa A."/>
            <person name="Grigoriev I.V."/>
        </authorList>
    </citation>
    <scope>NUCLEOTIDE SEQUENCE [LARGE SCALE GENOMIC DNA]</scope>
    <source>
        <strain evidence="10">QSDP1</strain>
    </source>
</reference>
<evidence type="ECO:0000256" key="5">
    <source>
        <dbReference type="ARBA" id="ARBA00022840"/>
    </source>
</evidence>
<dbReference type="eggNOG" id="KOG1968">
    <property type="taxonomic scope" value="Eukaryota"/>
</dbReference>
<feature type="compositionally biased region" description="Low complexity" evidence="7">
    <location>
        <begin position="1303"/>
        <end position="1327"/>
    </location>
</feature>
<dbReference type="Gene3D" id="3.40.50.10190">
    <property type="entry name" value="BRCT domain"/>
    <property type="match status" value="1"/>
</dbReference>
<dbReference type="InterPro" id="IPR003593">
    <property type="entry name" value="AAA+_ATPase"/>
</dbReference>
<evidence type="ECO:0000256" key="2">
    <source>
        <dbReference type="ARBA" id="ARBA00006116"/>
    </source>
</evidence>
<dbReference type="Pfam" id="PF08519">
    <property type="entry name" value="RFC1"/>
    <property type="match status" value="1"/>
</dbReference>
<keyword evidence="10" id="KW-1185">Reference proteome</keyword>
<feature type="compositionally biased region" description="Low complexity" evidence="7">
    <location>
        <begin position="409"/>
        <end position="419"/>
    </location>
</feature>
<evidence type="ECO:0000256" key="1">
    <source>
        <dbReference type="ARBA" id="ARBA00004123"/>
    </source>
</evidence>
<dbReference type="Pfam" id="PF00533">
    <property type="entry name" value="BRCT"/>
    <property type="match status" value="1"/>
</dbReference>
<dbReference type="VEuPathDB" id="AmoebaDB:DICPUDRAFT_96642"/>
<feature type="compositionally biased region" description="Acidic residues" evidence="7">
    <location>
        <begin position="517"/>
        <end position="533"/>
    </location>
</feature>
<dbReference type="InterPro" id="IPR001357">
    <property type="entry name" value="BRCT_dom"/>
</dbReference>
<dbReference type="RefSeq" id="XP_003284290.1">
    <property type="nucleotide sequence ID" value="XM_003284242.1"/>
</dbReference>
<feature type="compositionally biased region" description="Low complexity" evidence="7">
    <location>
        <begin position="250"/>
        <end position="276"/>
    </location>
</feature>
<feature type="domain" description="BRCT" evidence="8">
    <location>
        <begin position="600"/>
        <end position="680"/>
    </location>
</feature>
<dbReference type="InterPro" id="IPR036420">
    <property type="entry name" value="BRCT_dom_sf"/>
</dbReference>
<feature type="region of interest" description="Disordered" evidence="7">
    <location>
        <begin position="1273"/>
        <end position="1334"/>
    </location>
</feature>
<dbReference type="Gene3D" id="1.10.8.60">
    <property type="match status" value="1"/>
</dbReference>
<proteinExistence type="inferred from homology"/>
<dbReference type="Gene3D" id="1.20.272.10">
    <property type="match status" value="1"/>
</dbReference>
<dbReference type="GO" id="GO:0006260">
    <property type="term" value="P:DNA replication"/>
    <property type="evidence" value="ECO:0007669"/>
    <property type="project" value="UniProtKB-KW"/>
</dbReference>
<evidence type="ECO:0000256" key="4">
    <source>
        <dbReference type="ARBA" id="ARBA00022741"/>
    </source>
</evidence>
<dbReference type="SMART" id="SM00382">
    <property type="entry name" value="AAA"/>
    <property type="match status" value="1"/>
</dbReference>
<dbReference type="PANTHER" id="PTHR23389">
    <property type="entry name" value="CHROMOSOME TRANSMISSION FIDELITY FACTOR 18"/>
    <property type="match status" value="1"/>
</dbReference>
<dbReference type="InterPro" id="IPR013725">
    <property type="entry name" value="DNA_replication_fac_RFC1_C"/>
</dbReference>
<evidence type="ECO:0000256" key="7">
    <source>
        <dbReference type="SAM" id="MobiDB-lite"/>
    </source>
</evidence>
<feature type="compositionally biased region" description="Low complexity" evidence="7">
    <location>
        <begin position="141"/>
        <end position="155"/>
    </location>
</feature>
<dbReference type="Pfam" id="PF00004">
    <property type="entry name" value="AAA"/>
    <property type="match status" value="1"/>
</dbReference>
<dbReference type="GO" id="GO:0005663">
    <property type="term" value="C:DNA replication factor C complex"/>
    <property type="evidence" value="ECO:0007669"/>
    <property type="project" value="InterPro"/>
</dbReference>
<dbReference type="OMA" id="RLYYVPM"/>
<dbReference type="SUPFAM" id="SSF52113">
    <property type="entry name" value="BRCT domain"/>
    <property type="match status" value="1"/>
</dbReference>
<organism evidence="9 10">
    <name type="scientific">Dictyostelium purpureum</name>
    <name type="common">Slime mold</name>
    <dbReference type="NCBI Taxonomy" id="5786"/>
    <lineage>
        <taxon>Eukaryota</taxon>
        <taxon>Amoebozoa</taxon>
        <taxon>Evosea</taxon>
        <taxon>Eumycetozoa</taxon>
        <taxon>Dictyostelia</taxon>
        <taxon>Dictyosteliales</taxon>
        <taxon>Dictyosteliaceae</taxon>
        <taxon>Dictyostelium</taxon>
    </lineage>
</organism>
<feature type="region of interest" description="Disordered" evidence="7">
    <location>
        <begin position="682"/>
        <end position="752"/>
    </location>
</feature>
<accession>F0ZA62</accession>
<keyword evidence="6" id="KW-0539">Nucleus</keyword>
<dbReference type="FunCoup" id="F0ZA62">
    <property type="interactions" value="428"/>
</dbReference>
<dbReference type="OrthoDB" id="446168at2759"/>
<feature type="compositionally biased region" description="Acidic residues" evidence="7">
    <location>
        <begin position="117"/>
        <end position="132"/>
    </location>
</feature>
<feature type="compositionally biased region" description="Acidic residues" evidence="7">
    <location>
        <begin position="1285"/>
        <end position="1294"/>
    </location>
</feature>
<dbReference type="FunFam" id="3.40.50.300:FF:001615">
    <property type="entry name" value="Replication factor C subunit 1"/>
    <property type="match status" value="1"/>
</dbReference>
<dbReference type="SUPFAM" id="SSF48019">
    <property type="entry name" value="post-AAA+ oligomerization domain-like"/>
    <property type="match status" value="1"/>
</dbReference>
<dbReference type="STRING" id="5786.F0ZA62"/>
<feature type="compositionally biased region" description="Basic and acidic residues" evidence="7">
    <location>
        <begin position="69"/>
        <end position="83"/>
    </location>
</feature>
<feature type="compositionally biased region" description="Low complexity" evidence="7">
    <location>
        <begin position="699"/>
        <end position="714"/>
    </location>
</feature>
<dbReference type="GO" id="GO:0006281">
    <property type="term" value="P:DNA repair"/>
    <property type="evidence" value="ECO:0007669"/>
    <property type="project" value="InterPro"/>
</dbReference>
<keyword evidence="5" id="KW-0067">ATP-binding</keyword>
<evidence type="ECO:0000256" key="3">
    <source>
        <dbReference type="ARBA" id="ARBA00022705"/>
    </source>
</evidence>
<dbReference type="InterPro" id="IPR047854">
    <property type="entry name" value="RFC_lid"/>
</dbReference>
<dbReference type="KEGG" id="dpp:DICPUDRAFT_96642"/>
<dbReference type="GO" id="GO:0005634">
    <property type="term" value="C:nucleus"/>
    <property type="evidence" value="ECO:0000318"/>
    <property type="project" value="GO_Central"/>
</dbReference>
<feature type="compositionally biased region" description="Low complexity" evidence="7">
    <location>
        <begin position="734"/>
        <end position="747"/>
    </location>
</feature>
<dbReference type="GO" id="GO:0016887">
    <property type="term" value="F:ATP hydrolysis activity"/>
    <property type="evidence" value="ECO:0007669"/>
    <property type="project" value="InterPro"/>
</dbReference>
<comment type="subcellular location">
    <subcellularLocation>
        <location evidence="1">Nucleus</location>
    </subcellularLocation>
</comment>
<dbReference type="InterPro" id="IPR027417">
    <property type="entry name" value="P-loop_NTPase"/>
</dbReference>
<feature type="compositionally biased region" description="Low complexity" evidence="7">
    <location>
        <begin position="541"/>
        <end position="572"/>
    </location>
</feature>
<comment type="similarity">
    <text evidence="2">Belongs to the activator 1 large subunit family.</text>
</comment>
<dbReference type="CDD" id="cd18140">
    <property type="entry name" value="HLD_clamp_RFC"/>
    <property type="match status" value="1"/>
</dbReference>